<keyword evidence="6 8" id="KW-0472">Membrane</keyword>
<dbReference type="Gene3D" id="2.170.130.10">
    <property type="entry name" value="TonB-dependent receptor, plug domain"/>
    <property type="match status" value="1"/>
</dbReference>
<dbReference type="Gene3D" id="2.40.170.20">
    <property type="entry name" value="TonB-dependent receptor, beta-barrel domain"/>
    <property type="match status" value="1"/>
</dbReference>
<dbReference type="PROSITE" id="PS01156">
    <property type="entry name" value="TONB_DEPENDENT_REC_2"/>
    <property type="match status" value="1"/>
</dbReference>
<dbReference type="PROSITE" id="PS52016">
    <property type="entry name" value="TONB_DEPENDENT_REC_3"/>
    <property type="match status" value="1"/>
</dbReference>
<dbReference type="PANTHER" id="PTHR47234:SF2">
    <property type="entry name" value="TONB-DEPENDENT RECEPTOR"/>
    <property type="match status" value="1"/>
</dbReference>
<evidence type="ECO:0000313" key="11">
    <source>
        <dbReference type="EMBL" id="KKM74162.1"/>
    </source>
</evidence>
<dbReference type="Pfam" id="PF00593">
    <property type="entry name" value="TonB_dep_Rec_b-barrel"/>
    <property type="match status" value="1"/>
</dbReference>
<dbReference type="InterPro" id="IPR037066">
    <property type="entry name" value="Plug_dom_sf"/>
</dbReference>
<keyword evidence="2" id="KW-0813">Transport</keyword>
<sequence>MTNSTSKYNKRLLIEAAKIIILLILFSTLSQLYSQIGQEKDISFNIMPSFSFIQGNTLSSLSNPANPPPRVVKELPVIVTAYSSTESQTDDTPFITASGSYVRDGIVANNLLPFGTKIRIPEVYGDKVFVVEDMMNSLPQLEASNTSFQSNGASGTATLDLRGMGAQRTLVLVNGRRMQAGGIYTQSADINQIPAALIKRVDVMTGGGSSTYGADAVAGVVNFVMNDQFEGFEVNVGTTAYQHNNDNEYMQGLMDDAGFDYEEGNTGLDGASFDFAATLGGAFDSGKGHAVAYFTYNRQNELRQGARDYSSCALNAAGTACGGSGNAVNPNFYISAPNADGVVDFGEGQYEYWTLGQDSSFIPSVGNTYNYAPINHFMRPDERHTLGMFANYEINDSFRPFMEAMFMRNRTTAQIAESGTFFNDNYSIDFDSPLLNDTQRAQLTERFGLTSGDQFATYIGKRNVEGGARADSLEHNSFRLVLGSKGEINDLWSYEAFAQYGSTSSSSAYENDFFGPRIITALSANGEDCSATSGCIPYDVFQFDGVTEEAAQSLTGTAILNGVTEQLIVSGFVTGEFDFSLPSSEYPVAAVFGAEYREETFSRTADEVYAQGLLLGQGGTTKSLNGGYQVREVFGELSLPIVEDLPLVESLLVELGYRWSDYSTSGAEPTYKVAMNWDVTSDWKIRSSYNRAVRAANNGELFAQQSTGLWAGTDPCAGTPTLSAAECANTGVSASQYGNVGKSPADQYNALFGGNPDLSPEIADTITLGVVGNPFENFNFSIDYWDIELEDAIGNIDPEILVTQCGKSGAAVFCDNVDRTPGSGSLWIGSGQVVATNTNLGNIHYEGIDLSANYDMEIAEGTLKTSIIGTYMLTKEFDNIPGVSEVYDCVDSLDNGCFPQPEWRHVVSASYDTGSWWRATAKWRFFSGVNDYTGADTLVQDDGISSQSYIDLKGTFTINDYTSLLVGVNNVMDKEAPLVGGSLSTNANAIAGYYDSLGRYFHASLSLKF</sequence>
<evidence type="ECO:0000256" key="3">
    <source>
        <dbReference type="ARBA" id="ARBA00022692"/>
    </source>
</evidence>
<dbReference type="EMBL" id="LAZR01009184">
    <property type="protein sequence ID" value="KKM74162.1"/>
    <property type="molecule type" value="Genomic_DNA"/>
</dbReference>
<dbReference type="InterPro" id="IPR000531">
    <property type="entry name" value="Beta-barrel_TonB"/>
</dbReference>
<dbReference type="SUPFAM" id="SSF56935">
    <property type="entry name" value="Porins"/>
    <property type="match status" value="1"/>
</dbReference>
<evidence type="ECO:0000259" key="9">
    <source>
        <dbReference type="Pfam" id="PF00593"/>
    </source>
</evidence>
<keyword evidence="3 8" id="KW-0812">Transmembrane</keyword>
<comment type="caution">
    <text evidence="11">The sequence shown here is derived from an EMBL/GenBank/DDBJ whole genome shotgun (WGS) entry which is preliminary data.</text>
</comment>
<dbReference type="InterPro" id="IPR036942">
    <property type="entry name" value="Beta-barrel_TonB_sf"/>
</dbReference>
<evidence type="ECO:0008006" key="12">
    <source>
        <dbReference type="Google" id="ProtNLM"/>
    </source>
</evidence>
<evidence type="ECO:0000259" key="10">
    <source>
        <dbReference type="Pfam" id="PF07715"/>
    </source>
</evidence>
<feature type="domain" description="TonB-dependent receptor plug" evidence="10">
    <location>
        <begin position="131"/>
        <end position="220"/>
    </location>
</feature>
<gene>
    <name evidence="11" type="ORF">LCGC14_1403140</name>
</gene>
<evidence type="ECO:0000256" key="7">
    <source>
        <dbReference type="ARBA" id="ARBA00023237"/>
    </source>
</evidence>
<protein>
    <recommendedName>
        <fullName evidence="12">TonB-dependent receptor</fullName>
    </recommendedName>
</protein>
<dbReference type="InterPro" id="IPR039426">
    <property type="entry name" value="TonB-dep_rcpt-like"/>
</dbReference>
<evidence type="ECO:0000256" key="4">
    <source>
        <dbReference type="ARBA" id="ARBA00022729"/>
    </source>
</evidence>
<dbReference type="InterPro" id="IPR010917">
    <property type="entry name" value="TonB_rcpt_CS"/>
</dbReference>
<dbReference type="PANTHER" id="PTHR47234">
    <property type="match status" value="1"/>
</dbReference>
<accession>A0A0F9MY15</accession>
<evidence type="ECO:0000256" key="5">
    <source>
        <dbReference type="ARBA" id="ARBA00023077"/>
    </source>
</evidence>
<organism evidence="11">
    <name type="scientific">marine sediment metagenome</name>
    <dbReference type="NCBI Taxonomy" id="412755"/>
    <lineage>
        <taxon>unclassified sequences</taxon>
        <taxon>metagenomes</taxon>
        <taxon>ecological metagenomes</taxon>
    </lineage>
</organism>
<evidence type="ECO:0000256" key="1">
    <source>
        <dbReference type="ARBA" id="ARBA00004571"/>
    </source>
</evidence>
<evidence type="ECO:0000256" key="2">
    <source>
        <dbReference type="ARBA" id="ARBA00022448"/>
    </source>
</evidence>
<feature type="transmembrane region" description="Helical" evidence="8">
    <location>
        <begin position="12"/>
        <end position="33"/>
    </location>
</feature>
<dbReference type="CDD" id="cd22784">
    <property type="entry name" value="DPBB_MltA_YuiC-like"/>
    <property type="match status" value="1"/>
</dbReference>
<proteinExistence type="predicted"/>
<keyword evidence="8" id="KW-1133">Transmembrane helix</keyword>
<comment type="subcellular location">
    <subcellularLocation>
        <location evidence="1">Cell outer membrane</location>
        <topology evidence="1">Multi-pass membrane protein</topology>
    </subcellularLocation>
</comment>
<evidence type="ECO:0000256" key="8">
    <source>
        <dbReference type="SAM" id="Phobius"/>
    </source>
</evidence>
<feature type="domain" description="TonB-dependent receptor-like beta-barrel" evidence="9">
    <location>
        <begin position="434"/>
        <end position="971"/>
    </location>
</feature>
<dbReference type="GO" id="GO:0009279">
    <property type="term" value="C:cell outer membrane"/>
    <property type="evidence" value="ECO:0007669"/>
    <property type="project" value="UniProtKB-SubCell"/>
</dbReference>
<keyword evidence="5" id="KW-0798">TonB box</keyword>
<name>A0A0F9MY15_9ZZZZ</name>
<dbReference type="InterPro" id="IPR012910">
    <property type="entry name" value="Plug_dom"/>
</dbReference>
<reference evidence="11" key="1">
    <citation type="journal article" date="2015" name="Nature">
        <title>Complex archaea that bridge the gap between prokaryotes and eukaryotes.</title>
        <authorList>
            <person name="Spang A."/>
            <person name="Saw J.H."/>
            <person name="Jorgensen S.L."/>
            <person name="Zaremba-Niedzwiedzka K."/>
            <person name="Martijn J."/>
            <person name="Lind A.E."/>
            <person name="van Eijk R."/>
            <person name="Schleper C."/>
            <person name="Guy L."/>
            <person name="Ettema T.J."/>
        </authorList>
    </citation>
    <scope>NUCLEOTIDE SEQUENCE</scope>
</reference>
<evidence type="ECO:0000256" key="6">
    <source>
        <dbReference type="ARBA" id="ARBA00023136"/>
    </source>
</evidence>
<dbReference type="Pfam" id="PF07715">
    <property type="entry name" value="Plug"/>
    <property type="match status" value="1"/>
</dbReference>
<dbReference type="AlphaFoldDB" id="A0A0F9MY15"/>
<keyword evidence="7" id="KW-0998">Cell outer membrane</keyword>
<keyword evidence="4" id="KW-0732">Signal</keyword>